<feature type="transmembrane region" description="Helical" evidence="6">
    <location>
        <begin position="194"/>
        <end position="212"/>
    </location>
</feature>
<feature type="transmembrane region" description="Helical" evidence="6">
    <location>
        <begin position="143"/>
        <end position="161"/>
    </location>
</feature>
<evidence type="ECO:0000256" key="1">
    <source>
        <dbReference type="ARBA" id="ARBA00004141"/>
    </source>
</evidence>
<evidence type="ECO:0008006" key="9">
    <source>
        <dbReference type="Google" id="ProtNLM"/>
    </source>
</evidence>
<evidence type="ECO:0000256" key="4">
    <source>
        <dbReference type="ARBA" id="ARBA00022989"/>
    </source>
</evidence>
<accession>A0A919AIS0</accession>
<dbReference type="Pfam" id="PF01040">
    <property type="entry name" value="UbiA"/>
    <property type="match status" value="1"/>
</dbReference>
<evidence type="ECO:0000256" key="3">
    <source>
        <dbReference type="ARBA" id="ARBA00022692"/>
    </source>
</evidence>
<protein>
    <recommendedName>
        <fullName evidence="9">UbiA prenyltransferase</fullName>
    </recommendedName>
</protein>
<feature type="transmembrane region" description="Helical" evidence="6">
    <location>
        <begin position="21"/>
        <end position="42"/>
    </location>
</feature>
<feature type="transmembrane region" description="Helical" evidence="6">
    <location>
        <begin position="119"/>
        <end position="137"/>
    </location>
</feature>
<dbReference type="AlphaFoldDB" id="A0A919AIS0"/>
<dbReference type="Proteomes" id="UP000630718">
    <property type="component" value="Unassembled WGS sequence"/>
</dbReference>
<gene>
    <name evidence="7" type="ORF">GCM10018772_36970</name>
</gene>
<evidence type="ECO:0000256" key="2">
    <source>
        <dbReference type="ARBA" id="ARBA00022679"/>
    </source>
</evidence>
<dbReference type="GO" id="GO:0009234">
    <property type="term" value="P:menaquinone biosynthetic process"/>
    <property type="evidence" value="ECO:0007669"/>
    <property type="project" value="TreeGrafter"/>
</dbReference>
<evidence type="ECO:0000313" key="8">
    <source>
        <dbReference type="Proteomes" id="UP000630718"/>
    </source>
</evidence>
<organism evidence="7 8">
    <name type="scientific">Streptomyces fumanus</name>
    <dbReference type="NCBI Taxonomy" id="67302"/>
    <lineage>
        <taxon>Bacteria</taxon>
        <taxon>Bacillati</taxon>
        <taxon>Actinomycetota</taxon>
        <taxon>Actinomycetes</taxon>
        <taxon>Kitasatosporales</taxon>
        <taxon>Streptomycetaceae</taxon>
        <taxon>Streptomyces</taxon>
    </lineage>
</organism>
<proteinExistence type="predicted"/>
<dbReference type="GO" id="GO:0004659">
    <property type="term" value="F:prenyltransferase activity"/>
    <property type="evidence" value="ECO:0007669"/>
    <property type="project" value="InterPro"/>
</dbReference>
<keyword evidence="3 6" id="KW-0812">Transmembrane</keyword>
<dbReference type="PANTHER" id="PTHR13929:SF0">
    <property type="entry name" value="UBIA PRENYLTRANSFERASE DOMAIN-CONTAINING PROTEIN 1"/>
    <property type="match status" value="1"/>
</dbReference>
<keyword evidence="4 6" id="KW-1133">Transmembrane helix</keyword>
<evidence type="ECO:0000256" key="6">
    <source>
        <dbReference type="SAM" id="Phobius"/>
    </source>
</evidence>
<dbReference type="PANTHER" id="PTHR13929">
    <property type="entry name" value="1,4-DIHYDROXY-2-NAPHTHOATE OCTAPRENYLTRANSFERASE"/>
    <property type="match status" value="1"/>
</dbReference>
<dbReference type="InterPro" id="IPR026046">
    <property type="entry name" value="UBIAD1"/>
</dbReference>
<dbReference type="EMBL" id="BNBI01000007">
    <property type="protein sequence ID" value="GHF08455.1"/>
    <property type="molecule type" value="Genomic_DNA"/>
</dbReference>
<keyword evidence="8" id="KW-1185">Reference proteome</keyword>
<sequence>MAAAGTRVAPRTGVGRRLGRYARLVKFQFVLDFFLALLIVWTAMEPGTRLDGPVLLTLLVFALGKVGVLSAVMTLDDVTGVKDGSDTANYLSEGNTELRPLKRKPLLTGELTVHQAQRFGYLALGWGALWWLVAVLSAPHTPVWGVVVTVLLLVFSVQYSWGLKLSYVGLGELLLLFSATAFVLSPYSLTVGDLPALVLVEALLFGFGQLLISGYSNTQDISGDAAVGRRTVAVMASERGNQVFLGALTALNLLVVLGPYAAGWISGWFVVATVPLMALRLRQYGAFLRDGHALLARSRGVVVFRTTVACVLAYNVAQHWL</sequence>
<dbReference type="GO" id="GO:0016020">
    <property type="term" value="C:membrane"/>
    <property type="evidence" value="ECO:0007669"/>
    <property type="project" value="UniProtKB-SubCell"/>
</dbReference>
<feature type="transmembrane region" description="Helical" evidence="6">
    <location>
        <begin position="243"/>
        <end position="262"/>
    </location>
</feature>
<comment type="subcellular location">
    <subcellularLocation>
        <location evidence="1">Membrane</location>
        <topology evidence="1">Multi-pass membrane protein</topology>
    </subcellularLocation>
</comment>
<comment type="caution">
    <text evidence="7">The sequence shown here is derived from an EMBL/GenBank/DDBJ whole genome shotgun (WGS) entry which is preliminary data.</text>
</comment>
<reference evidence="7" key="2">
    <citation type="submission" date="2020-09" db="EMBL/GenBank/DDBJ databases">
        <authorList>
            <person name="Sun Q."/>
            <person name="Ohkuma M."/>
        </authorList>
    </citation>
    <scope>NUCLEOTIDE SEQUENCE</scope>
    <source>
        <strain evidence="7">JCM 4477</strain>
    </source>
</reference>
<feature type="transmembrane region" description="Helical" evidence="6">
    <location>
        <begin position="54"/>
        <end position="75"/>
    </location>
</feature>
<dbReference type="GO" id="GO:0042371">
    <property type="term" value="P:vitamin K biosynthetic process"/>
    <property type="evidence" value="ECO:0007669"/>
    <property type="project" value="TreeGrafter"/>
</dbReference>
<keyword evidence="5 6" id="KW-0472">Membrane</keyword>
<dbReference type="RefSeq" id="WP_190205387.1">
    <property type="nucleotide sequence ID" value="NZ_BNBI01000007.1"/>
</dbReference>
<name>A0A919AIS0_9ACTN</name>
<keyword evidence="2" id="KW-0808">Transferase</keyword>
<reference evidence="7" key="1">
    <citation type="journal article" date="2014" name="Int. J. Syst. Evol. Microbiol.">
        <title>Complete genome sequence of Corynebacterium casei LMG S-19264T (=DSM 44701T), isolated from a smear-ripened cheese.</title>
        <authorList>
            <consortium name="US DOE Joint Genome Institute (JGI-PGF)"/>
            <person name="Walter F."/>
            <person name="Albersmeier A."/>
            <person name="Kalinowski J."/>
            <person name="Ruckert C."/>
        </authorList>
    </citation>
    <scope>NUCLEOTIDE SEQUENCE</scope>
    <source>
        <strain evidence="7">JCM 4477</strain>
    </source>
</reference>
<dbReference type="InterPro" id="IPR000537">
    <property type="entry name" value="UbiA_prenyltransferase"/>
</dbReference>
<evidence type="ECO:0000256" key="5">
    <source>
        <dbReference type="ARBA" id="ARBA00023136"/>
    </source>
</evidence>
<feature type="transmembrane region" description="Helical" evidence="6">
    <location>
        <begin position="168"/>
        <end position="188"/>
    </location>
</feature>
<evidence type="ECO:0000313" key="7">
    <source>
        <dbReference type="EMBL" id="GHF08455.1"/>
    </source>
</evidence>